<dbReference type="SUPFAM" id="SSF47384">
    <property type="entry name" value="Homodimeric domain of signal transducing histidine kinase"/>
    <property type="match status" value="1"/>
</dbReference>
<dbReference type="PANTHER" id="PTHR43047:SF64">
    <property type="entry name" value="HISTIDINE KINASE CONTAINING CHEY-HOMOLOGOUS RECEIVER DOMAIN AND PAS DOMAIN-RELATED"/>
    <property type="match status" value="1"/>
</dbReference>
<dbReference type="PROSITE" id="PS50110">
    <property type="entry name" value="RESPONSE_REGULATORY"/>
    <property type="match status" value="1"/>
</dbReference>
<dbReference type="Proteomes" id="UP001235303">
    <property type="component" value="Unassembled WGS sequence"/>
</dbReference>
<dbReference type="InterPro" id="IPR003660">
    <property type="entry name" value="HAMP_dom"/>
</dbReference>
<feature type="domain" description="PAS" evidence="17">
    <location>
        <begin position="440"/>
        <end position="489"/>
    </location>
</feature>
<dbReference type="InterPro" id="IPR005467">
    <property type="entry name" value="His_kinase_dom"/>
</dbReference>
<feature type="domain" description="HAMP" evidence="19">
    <location>
        <begin position="385"/>
        <end position="438"/>
    </location>
</feature>
<dbReference type="Gene3D" id="3.30.565.10">
    <property type="entry name" value="Histidine kinase-like ATPase, C-terminal domain"/>
    <property type="match status" value="1"/>
</dbReference>
<evidence type="ECO:0000313" key="20">
    <source>
        <dbReference type="EMBL" id="MDJ1170912.1"/>
    </source>
</evidence>
<dbReference type="InterPro" id="IPR036890">
    <property type="entry name" value="HATPase_C_sf"/>
</dbReference>
<evidence type="ECO:0000256" key="4">
    <source>
        <dbReference type="ARBA" id="ARBA00022475"/>
    </source>
</evidence>
<dbReference type="Gene3D" id="6.10.340.10">
    <property type="match status" value="1"/>
</dbReference>
<dbReference type="CDD" id="cd17546">
    <property type="entry name" value="REC_hyHK_CKI1_RcsC-like"/>
    <property type="match status" value="1"/>
</dbReference>
<dbReference type="Pfam" id="PF02743">
    <property type="entry name" value="dCache_1"/>
    <property type="match status" value="1"/>
</dbReference>
<keyword evidence="21" id="KW-1185">Reference proteome</keyword>
<dbReference type="EC" id="2.7.13.3" evidence="3"/>
<keyword evidence="8" id="KW-0418">Kinase</keyword>
<evidence type="ECO:0000256" key="7">
    <source>
        <dbReference type="ARBA" id="ARBA00022692"/>
    </source>
</evidence>
<dbReference type="InterPro" id="IPR013655">
    <property type="entry name" value="PAS_fold_3"/>
</dbReference>
<evidence type="ECO:0000259" key="15">
    <source>
        <dbReference type="PROSITE" id="PS50109"/>
    </source>
</evidence>
<dbReference type="InterPro" id="IPR003594">
    <property type="entry name" value="HATPase_dom"/>
</dbReference>
<evidence type="ECO:0000256" key="10">
    <source>
        <dbReference type="ARBA" id="ARBA00023012"/>
    </source>
</evidence>
<evidence type="ECO:0000259" key="18">
    <source>
        <dbReference type="PROSITE" id="PS50113"/>
    </source>
</evidence>
<dbReference type="NCBIfam" id="TIGR00229">
    <property type="entry name" value="sensory_box"/>
    <property type="match status" value="2"/>
</dbReference>
<evidence type="ECO:0000256" key="3">
    <source>
        <dbReference type="ARBA" id="ARBA00012438"/>
    </source>
</evidence>
<dbReference type="CDD" id="cd16922">
    <property type="entry name" value="HATPase_EvgS-ArcB-TorS-like"/>
    <property type="match status" value="1"/>
</dbReference>
<feature type="domain" description="Response regulatory" evidence="16">
    <location>
        <begin position="959"/>
        <end position="1075"/>
    </location>
</feature>
<dbReference type="InterPro" id="IPR000014">
    <property type="entry name" value="PAS"/>
</dbReference>
<evidence type="ECO:0000259" key="19">
    <source>
        <dbReference type="PROSITE" id="PS50885"/>
    </source>
</evidence>
<keyword evidence="20" id="KW-0547">Nucleotide-binding</keyword>
<dbReference type="Gene3D" id="3.40.50.2300">
    <property type="match status" value="1"/>
</dbReference>
<dbReference type="PROSITE" id="PS50112">
    <property type="entry name" value="PAS"/>
    <property type="match status" value="1"/>
</dbReference>
<dbReference type="PROSITE" id="PS50113">
    <property type="entry name" value="PAC"/>
    <property type="match status" value="1"/>
</dbReference>
<evidence type="ECO:0000256" key="6">
    <source>
        <dbReference type="ARBA" id="ARBA00022679"/>
    </source>
</evidence>
<dbReference type="GO" id="GO:0005524">
    <property type="term" value="F:ATP binding"/>
    <property type="evidence" value="ECO:0007669"/>
    <property type="project" value="UniProtKB-KW"/>
</dbReference>
<evidence type="ECO:0000256" key="8">
    <source>
        <dbReference type="ARBA" id="ARBA00022777"/>
    </source>
</evidence>
<dbReference type="SMART" id="SM00387">
    <property type="entry name" value="HATPase_c"/>
    <property type="match status" value="1"/>
</dbReference>
<evidence type="ECO:0000259" key="16">
    <source>
        <dbReference type="PROSITE" id="PS50110"/>
    </source>
</evidence>
<dbReference type="SUPFAM" id="SSF55874">
    <property type="entry name" value="ATPase domain of HSP90 chaperone/DNA topoisomerase II/histidine kinase"/>
    <property type="match status" value="1"/>
</dbReference>
<reference evidence="20 21" key="1">
    <citation type="submission" date="2023-01" db="EMBL/GenBank/DDBJ databases">
        <title>Novel diversity within Roseofilum (Cyanobacteria; Desertifilaceae) from marine benthic mats with descriptions of four novel species.</title>
        <authorList>
            <person name="Wang Y."/>
            <person name="Berthold D.E."/>
            <person name="Hu J."/>
            <person name="Lefler F.W."/>
            <person name="Laughinghouse H.D. IV."/>
        </authorList>
    </citation>
    <scope>NUCLEOTIDE SEQUENCE [LARGE SCALE GENOMIC DNA]</scope>
    <source>
        <strain evidence="20 21">BLCC-M154</strain>
    </source>
</reference>
<evidence type="ECO:0000313" key="21">
    <source>
        <dbReference type="Proteomes" id="UP001235303"/>
    </source>
</evidence>
<comment type="subcellular location">
    <subcellularLocation>
        <location evidence="2">Cell membrane</location>
        <topology evidence="2">Multi-pass membrane protein</topology>
    </subcellularLocation>
</comment>
<feature type="domain" description="Histidine kinase" evidence="15">
    <location>
        <begin position="714"/>
        <end position="933"/>
    </location>
</feature>
<dbReference type="InterPro" id="IPR033479">
    <property type="entry name" value="dCache_1"/>
</dbReference>
<dbReference type="Gene3D" id="1.10.287.130">
    <property type="match status" value="1"/>
</dbReference>
<dbReference type="Pfam" id="PF00072">
    <property type="entry name" value="Response_reg"/>
    <property type="match status" value="1"/>
</dbReference>
<dbReference type="PROSITE" id="PS50109">
    <property type="entry name" value="HIS_KIN"/>
    <property type="match status" value="1"/>
</dbReference>
<dbReference type="Pfam" id="PF08447">
    <property type="entry name" value="PAS_3"/>
    <property type="match status" value="1"/>
</dbReference>
<proteinExistence type="predicted"/>
<dbReference type="CDD" id="cd18773">
    <property type="entry name" value="PDC1_HK_sensor"/>
    <property type="match status" value="1"/>
</dbReference>
<dbReference type="EMBL" id="JAQOSP010000103">
    <property type="protein sequence ID" value="MDJ1170912.1"/>
    <property type="molecule type" value="Genomic_DNA"/>
</dbReference>
<evidence type="ECO:0000259" key="17">
    <source>
        <dbReference type="PROSITE" id="PS50112"/>
    </source>
</evidence>
<dbReference type="PROSITE" id="PS50885">
    <property type="entry name" value="HAMP"/>
    <property type="match status" value="1"/>
</dbReference>
<comment type="caution">
    <text evidence="20">The sequence shown here is derived from an EMBL/GenBank/DDBJ whole genome shotgun (WGS) entry which is preliminary data.</text>
</comment>
<sequence>MKFISKTRSKKIPLQVVFIVPFLLQLVGVVSLLQYFAYQSSRLSVDELAHRLLTNTSREISQEIEDYIATPQQALKVNQEALKQGVFDLENLDSFQAYFWQQIRLSPSLSSIGLVNSEGEQVSYGKLDSQELVEQAQTLTDEPLYKGMFYFVQTNPSNSGKREYYTVDSNGEPKVKVYELAVNNRDLEWYRYAQSAQKNSWSPIVVYRVVPTLGLFAIAPIRDGEGNFQGMFCSAVSLWELSTFLSELNFSKSGESLILERSGELVASSTLETSFIQPEQGKPRRLNAMESNNKHTQAIALALQEHRGKLNKIEEAQTLALKVEDENEFVQITPYQDEYGLDWLIVVSIPESDFAAKINTNQKRILQLSAIALIIVIGTGILTSRVIAAPIQRLSEESIALAERRWQPSVGRKSAIAEIYRLSDSFERTAEQLQKALQESEEKFATIFRTSPDPIAIANLSDGKIIEANQRQLEFLEYSRDEVIGYTTLDLGLWGNLSDREQFLQILQLEGRVSNLEVPIRVKSGAVKTALISAELCQIQDKTYLLVVTKDITERKRLEIESQASEQKLKRIFNSVSGAITYLQVYRDRTWKINEVSQGSQIISGYCPCELMSDPFFWLSRIYPSDWQPIQEDIFTDICAEKMGVYEYRIYDKSGKTRWISQTNNSTWDEEQQCWNVTAISLDISDRKQLELELQEAKEAAEGANQAKSTFLANMSHELRTPLNAILGYPQLLINSPHLSQRDREFVQIIQDSGEYLLSLINQVLDISKIEAGHIAFEPKNFPLASLLENLNVMFASKAKKKRLELTIKSSTHIPEILNTDETKLQQILVNLLNNAIKFTHQGSVTLKIELCKNNSHRLFFQVIDTGVGMHPDELKNLFQAFVQTQSGKNSQEGTGLGLVISQKFVQLLGGELTVESELGKGTSFKFDIPIAQESSLCDLHSTESYEPVILAPDQPQYRVLVADDNQINRQLLTTLLNNWGFQVAEAADGEEAIAQCKAWRPHLIFMDMRMPKLDGEKATQIIRQQMPDYPVVIIAVTASAFAENRSQILSLGCNDFIGKPFKPDRIIDSIKQHLNAEFVSIYTSPDSTPALSSLTMEQLRHLPQAWQKNFQEAILTGDIDYMLQLIIELEDDDPNLAHSLEALANAYDFEELYKLVDEIDKI</sequence>
<dbReference type="SMART" id="SM00448">
    <property type="entry name" value="REC"/>
    <property type="match status" value="1"/>
</dbReference>
<organism evidence="20 21">
    <name type="scientific">Roseofilum acuticapitatum BLCC-M154</name>
    <dbReference type="NCBI Taxonomy" id="3022444"/>
    <lineage>
        <taxon>Bacteria</taxon>
        <taxon>Bacillati</taxon>
        <taxon>Cyanobacteriota</taxon>
        <taxon>Cyanophyceae</taxon>
        <taxon>Desertifilales</taxon>
        <taxon>Desertifilaceae</taxon>
        <taxon>Roseofilum</taxon>
        <taxon>Roseofilum acuticapitatum</taxon>
    </lineage>
</organism>
<dbReference type="CDD" id="cd00130">
    <property type="entry name" value="PAS"/>
    <property type="match status" value="2"/>
</dbReference>
<gene>
    <name evidence="20" type="ORF">PMG71_15900</name>
</gene>
<dbReference type="InterPro" id="IPR000700">
    <property type="entry name" value="PAS-assoc_C"/>
</dbReference>
<keyword evidence="13" id="KW-0175">Coiled coil</keyword>
<dbReference type="Pfam" id="PF00512">
    <property type="entry name" value="HisKA"/>
    <property type="match status" value="1"/>
</dbReference>
<evidence type="ECO:0000256" key="1">
    <source>
        <dbReference type="ARBA" id="ARBA00000085"/>
    </source>
</evidence>
<dbReference type="SMART" id="SM00091">
    <property type="entry name" value="PAS"/>
    <property type="match status" value="2"/>
</dbReference>
<dbReference type="SUPFAM" id="SSF55785">
    <property type="entry name" value="PYP-like sensor domain (PAS domain)"/>
    <property type="match status" value="2"/>
</dbReference>
<evidence type="ECO:0000256" key="14">
    <source>
        <dbReference type="SAM" id="Phobius"/>
    </source>
</evidence>
<dbReference type="PRINTS" id="PR00344">
    <property type="entry name" value="BCTRLSENSOR"/>
</dbReference>
<dbReference type="PANTHER" id="PTHR43047">
    <property type="entry name" value="TWO-COMPONENT HISTIDINE PROTEIN KINASE"/>
    <property type="match status" value="1"/>
</dbReference>
<evidence type="ECO:0000256" key="13">
    <source>
        <dbReference type="SAM" id="Coils"/>
    </source>
</evidence>
<dbReference type="RefSeq" id="WP_283754667.1">
    <property type="nucleotide sequence ID" value="NZ_JAQOSP010000103.1"/>
</dbReference>
<feature type="modified residue" description="4-aspartylphosphate" evidence="12">
    <location>
        <position position="1008"/>
    </location>
</feature>
<dbReference type="InterPro" id="IPR003661">
    <property type="entry name" value="HisK_dim/P_dom"/>
</dbReference>
<keyword evidence="5 12" id="KW-0597">Phosphoprotein</keyword>
<keyword evidence="20" id="KW-0067">ATP-binding</keyword>
<protein>
    <recommendedName>
        <fullName evidence="3">histidine kinase</fullName>
        <ecNumber evidence="3">2.7.13.3</ecNumber>
    </recommendedName>
</protein>
<evidence type="ECO:0000256" key="12">
    <source>
        <dbReference type="PROSITE-ProRule" id="PRU00169"/>
    </source>
</evidence>
<comment type="catalytic activity">
    <reaction evidence="1">
        <text>ATP + protein L-histidine = ADP + protein N-phospho-L-histidine.</text>
        <dbReference type="EC" id="2.7.13.3"/>
    </reaction>
</comment>
<dbReference type="InterPro" id="IPR004358">
    <property type="entry name" value="Sig_transdc_His_kin-like_C"/>
</dbReference>
<feature type="coiled-coil region" evidence="13">
    <location>
        <begin position="423"/>
        <end position="450"/>
    </location>
</feature>
<evidence type="ECO:0000256" key="5">
    <source>
        <dbReference type="ARBA" id="ARBA00022553"/>
    </source>
</evidence>
<keyword evidence="7 14" id="KW-0812">Transmembrane</keyword>
<dbReference type="Pfam" id="PF02518">
    <property type="entry name" value="HATPase_c"/>
    <property type="match status" value="1"/>
</dbReference>
<dbReference type="InterPro" id="IPR001789">
    <property type="entry name" value="Sig_transdc_resp-reg_receiver"/>
</dbReference>
<evidence type="ECO:0000256" key="2">
    <source>
        <dbReference type="ARBA" id="ARBA00004651"/>
    </source>
</evidence>
<evidence type="ECO:0000256" key="9">
    <source>
        <dbReference type="ARBA" id="ARBA00022989"/>
    </source>
</evidence>
<dbReference type="InterPro" id="IPR011006">
    <property type="entry name" value="CheY-like_superfamily"/>
</dbReference>
<keyword evidence="10" id="KW-0902">Two-component regulatory system</keyword>
<feature type="transmembrane region" description="Helical" evidence="14">
    <location>
        <begin position="12"/>
        <end position="37"/>
    </location>
</feature>
<dbReference type="SUPFAM" id="SSF52172">
    <property type="entry name" value="CheY-like"/>
    <property type="match status" value="1"/>
</dbReference>
<evidence type="ECO:0000256" key="11">
    <source>
        <dbReference type="ARBA" id="ARBA00023136"/>
    </source>
</evidence>
<feature type="domain" description="PAC" evidence="18">
    <location>
        <begin position="644"/>
        <end position="696"/>
    </location>
</feature>
<dbReference type="Pfam" id="PF13426">
    <property type="entry name" value="PAS_9"/>
    <property type="match status" value="1"/>
</dbReference>
<dbReference type="InterPro" id="IPR036097">
    <property type="entry name" value="HisK_dim/P_sf"/>
</dbReference>
<dbReference type="SMART" id="SM00388">
    <property type="entry name" value="HisKA"/>
    <property type="match status" value="1"/>
</dbReference>
<dbReference type="Gene3D" id="3.30.450.20">
    <property type="entry name" value="PAS domain"/>
    <property type="match status" value="3"/>
</dbReference>
<keyword evidence="4" id="KW-1003">Cell membrane</keyword>
<dbReference type="CDD" id="cd00082">
    <property type="entry name" value="HisKA"/>
    <property type="match status" value="1"/>
</dbReference>
<keyword evidence="6" id="KW-0808">Transferase</keyword>
<dbReference type="InterPro" id="IPR035965">
    <property type="entry name" value="PAS-like_dom_sf"/>
</dbReference>
<keyword evidence="9 14" id="KW-1133">Transmembrane helix</keyword>
<accession>A0ABT7AVH2</accession>
<name>A0ABT7AVH2_9CYAN</name>
<keyword evidence="11 14" id="KW-0472">Membrane</keyword>